<name>A0ABR9R428_9FIRM</name>
<dbReference type="RefSeq" id="WP_193501591.1">
    <property type="nucleotide sequence ID" value="NZ_JADCKC010000002.1"/>
</dbReference>
<comment type="caution">
    <text evidence="1">The sequence shown here is derived from an EMBL/GenBank/DDBJ whole genome shotgun (WGS) entry which is preliminary data.</text>
</comment>
<evidence type="ECO:0000313" key="2">
    <source>
        <dbReference type="Proteomes" id="UP000768567"/>
    </source>
</evidence>
<proteinExistence type="predicted"/>
<keyword evidence="2" id="KW-1185">Reference proteome</keyword>
<evidence type="ECO:0000313" key="1">
    <source>
        <dbReference type="EMBL" id="MBE5037904.1"/>
    </source>
</evidence>
<sequence length="124" mass="13805">MVKQIHYGNIGCRITTSDKTVLETGGLPLDPRVLEYAAWRWLYRCQPLQGPLCRMSLRFRLGCTRRKSMRLAVTVPAQAAGLPGDGWLHLLLVVSGEVWIASAGCSQCSTPAGLSRRIRRVVFH</sequence>
<protein>
    <submittedName>
        <fullName evidence="1">Uncharacterized protein</fullName>
    </submittedName>
</protein>
<accession>A0ABR9R428</accession>
<reference evidence="1 2" key="1">
    <citation type="submission" date="2020-10" db="EMBL/GenBank/DDBJ databases">
        <title>ChiBAC.</title>
        <authorList>
            <person name="Zenner C."/>
            <person name="Hitch T.C.A."/>
            <person name="Clavel T."/>
        </authorList>
    </citation>
    <scope>NUCLEOTIDE SEQUENCE [LARGE SCALE GENOMIC DNA]</scope>
    <source>
        <strain evidence="1 2">DSM 109015</strain>
    </source>
</reference>
<gene>
    <name evidence="1" type="ORF">INF35_08925</name>
</gene>
<organism evidence="1 2">
    <name type="scientific">Gemmiger gallinarum</name>
    <dbReference type="NCBI Taxonomy" id="2779354"/>
    <lineage>
        <taxon>Bacteria</taxon>
        <taxon>Bacillati</taxon>
        <taxon>Bacillota</taxon>
        <taxon>Clostridia</taxon>
        <taxon>Eubacteriales</taxon>
        <taxon>Gemmiger</taxon>
    </lineage>
</organism>
<dbReference type="Proteomes" id="UP000768567">
    <property type="component" value="Unassembled WGS sequence"/>
</dbReference>
<dbReference type="EMBL" id="JADCKC010000002">
    <property type="protein sequence ID" value="MBE5037904.1"/>
    <property type="molecule type" value="Genomic_DNA"/>
</dbReference>